<evidence type="ECO:0000313" key="3">
    <source>
        <dbReference type="EMBL" id="VDZ53314.1"/>
    </source>
</evidence>
<dbReference type="Pfam" id="PF00078">
    <property type="entry name" value="RVT_1"/>
    <property type="match status" value="1"/>
</dbReference>
<dbReference type="KEGG" id="sof:NCTC11214_01022"/>
<dbReference type="SUPFAM" id="SSF56672">
    <property type="entry name" value="DNA/RNA polymerases"/>
    <property type="match status" value="1"/>
</dbReference>
<dbReference type="Proteomes" id="UP000281391">
    <property type="component" value="Chromosome"/>
</dbReference>
<name>A0A3S4DEK8_SEROD</name>
<evidence type="ECO:0000259" key="2">
    <source>
        <dbReference type="Pfam" id="PF00078"/>
    </source>
</evidence>
<accession>A0A3S4DEK8</accession>
<dbReference type="CDD" id="cd01651">
    <property type="entry name" value="RT_G2_intron"/>
    <property type="match status" value="1"/>
</dbReference>
<protein>
    <submittedName>
        <fullName evidence="3">Group II intron-encoded protein ltrA</fullName>
    </submittedName>
</protein>
<feature type="domain" description="Reverse transcriptase" evidence="2">
    <location>
        <begin position="36"/>
        <end position="96"/>
    </location>
</feature>
<dbReference type="PANTHER" id="PTHR34047">
    <property type="entry name" value="NUCLEAR INTRON MATURASE 1, MITOCHONDRIAL-RELATED"/>
    <property type="match status" value="1"/>
</dbReference>
<proteinExistence type="inferred from homology"/>
<dbReference type="PANTHER" id="PTHR34047:SF3">
    <property type="entry name" value="BLR2052 PROTEIN"/>
    <property type="match status" value="1"/>
</dbReference>
<comment type="similarity">
    <text evidence="1">Belongs to the bacterial reverse transcriptase family.</text>
</comment>
<evidence type="ECO:0000313" key="4">
    <source>
        <dbReference type="Proteomes" id="UP000281391"/>
    </source>
</evidence>
<gene>
    <name evidence="3" type="primary">ltrA_3</name>
    <name evidence="3" type="ORF">NCTC11214_01022</name>
</gene>
<dbReference type="InterPro" id="IPR000477">
    <property type="entry name" value="RT_dom"/>
</dbReference>
<sequence length="103" mass="11620">MTIEAFEHNLARNLYKIWNRLSSGCYMPPPVKRVEIPKSDGKTRPLGIPTVSDRVAQMAVKMILEPQWDPLFSDSSFGYRPGKSAHDAVAQAKANCWEIRMGD</sequence>
<dbReference type="InterPro" id="IPR043502">
    <property type="entry name" value="DNA/RNA_pol_sf"/>
</dbReference>
<dbReference type="EMBL" id="LR134117">
    <property type="protein sequence ID" value="VDZ53314.1"/>
    <property type="molecule type" value="Genomic_DNA"/>
</dbReference>
<reference evidence="3 4" key="1">
    <citation type="submission" date="2018-12" db="EMBL/GenBank/DDBJ databases">
        <authorList>
            <consortium name="Pathogen Informatics"/>
        </authorList>
    </citation>
    <scope>NUCLEOTIDE SEQUENCE [LARGE SCALE GENOMIC DNA]</scope>
    <source>
        <strain evidence="3 4">NCTC11214</strain>
    </source>
</reference>
<evidence type="ECO:0000256" key="1">
    <source>
        <dbReference type="ARBA" id="ARBA00034120"/>
    </source>
</evidence>
<organism evidence="3 4">
    <name type="scientific">Serratia odorifera</name>
    <dbReference type="NCBI Taxonomy" id="618"/>
    <lineage>
        <taxon>Bacteria</taxon>
        <taxon>Pseudomonadati</taxon>
        <taxon>Pseudomonadota</taxon>
        <taxon>Gammaproteobacteria</taxon>
        <taxon>Enterobacterales</taxon>
        <taxon>Yersiniaceae</taxon>
        <taxon>Serratia</taxon>
    </lineage>
</organism>
<dbReference type="AlphaFoldDB" id="A0A3S4DEK8"/>
<dbReference type="InterPro" id="IPR051083">
    <property type="entry name" value="GrpII_Intron_Splice-Mob/Def"/>
</dbReference>